<dbReference type="InterPro" id="IPR036937">
    <property type="entry name" value="Adhesion_dom_fimbrial_sf"/>
</dbReference>
<dbReference type="Gene3D" id="2.60.40.1090">
    <property type="entry name" value="Fimbrial-type adhesion domain"/>
    <property type="match status" value="1"/>
</dbReference>
<dbReference type="GO" id="GO:0043709">
    <property type="term" value="P:cell adhesion involved in single-species biofilm formation"/>
    <property type="evidence" value="ECO:0007669"/>
    <property type="project" value="TreeGrafter"/>
</dbReference>
<feature type="chain" id="PRO_5030635898" evidence="5">
    <location>
        <begin position="23"/>
        <end position="330"/>
    </location>
</feature>
<dbReference type="RefSeq" id="WP_184590034.1">
    <property type="nucleotide sequence ID" value="NZ_JACHLI010000010.1"/>
</dbReference>
<dbReference type="Proteomes" id="UP000566995">
    <property type="component" value="Unassembled WGS sequence"/>
</dbReference>
<feature type="domain" description="Fimbrial-type adhesion" evidence="6">
    <location>
        <begin position="205"/>
        <end position="330"/>
    </location>
</feature>
<dbReference type="PANTHER" id="PTHR33420">
    <property type="entry name" value="FIMBRIAL SUBUNIT ELFA-RELATED"/>
    <property type="match status" value="1"/>
</dbReference>
<comment type="similarity">
    <text evidence="2">Belongs to the fimbrial protein family.</text>
</comment>
<organism evidence="7 8">
    <name type="scientific">Pseudomonas nitroreducens</name>
    <dbReference type="NCBI Taxonomy" id="46680"/>
    <lineage>
        <taxon>Bacteria</taxon>
        <taxon>Pseudomonadati</taxon>
        <taxon>Pseudomonadota</taxon>
        <taxon>Gammaproteobacteria</taxon>
        <taxon>Pseudomonadales</taxon>
        <taxon>Pseudomonadaceae</taxon>
        <taxon>Pseudomonas</taxon>
    </lineage>
</organism>
<comment type="subcellular location">
    <subcellularLocation>
        <location evidence="1">Fimbrium</location>
    </subcellularLocation>
</comment>
<dbReference type="AlphaFoldDB" id="A0A7W7KKL4"/>
<dbReference type="InterPro" id="IPR050263">
    <property type="entry name" value="Bact_Fimbrial_Adh_Pro"/>
</dbReference>
<keyword evidence="4" id="KW-0281">Fimbrium</keyword>
<dbReference type="GO" id="GO:0009289">
    <property type="term" value="C:pilus"/>
    <property type="evidence" value="ECO:0007669"/>
    <property type="project" value="UniProtKB-SubCell"/>
</dbReference>
<dbReference type="PANTHER" id="PTHR33420:SF3">
    <property type="entry name" value="FIMBRIAL SUBUNIT ELFA"/>
    <property type="match status" value="1"/>
</dbReference>
<reference evidence="7 8" key="1">
    <citation type="submission" date="2020-08" db="EMBL/GenBank/DDBJ databases">
        <title>Functional genomics of gut bacteria from endangered species of beetles.</title>
        <authorList>
            <person name="Carlos-Shanley C."/>
        </authorList>
    </citation>
    <scope>NUCLEOTIDE SEQUENCE [LARGE SCALE GENOMIC DNA]</scope>
    <source>
        <strain evidence="7 8">S00179</strain>
    </source>
</reference>
<name>A0A7W7KKL4_PSENT</name>
<sequence length="330" mass="35107">MKLTVLALATTCAALALNTAQAANPDNCYWNTGSSGSNKRFFSMVAPAKMELKKVSVGGTLATSSPATIHNEIWQIKCPYPATPRYSGEYYVVGAELVEGYTDVYKTGVAGIGVRVRGTVGNTTYTVPMALGHANADRTYINTIKSVQLEYIRTARDVAQGTAVMNFRIEQDINGWEAAQISVSGSTVLENENYFSGCAGVEMLTVPLGRVAQGEIGKVRKPFNLDVICSGLPAGTQIPVKVYFEGDSNGPGRLNLVPGGAKGVEISLENDSGTLLPFSKGGALSMQWQHSEPGGEVYRLPISAGYARKGSEKPEAGVANATLNYIIDYD</sequence>
<gene>
    <name evidence="7" type="ORF">HNP46_002937</name>
</gene>
<evidence type="ECO:0000256" key="2">
    <source>
        <dbReference type="ARBA" id="ARBA00006671"/>
    </source>
</evidence>
<accession>A0A7W7KKL4</accession>
<proteinExistence type="inferred from homology"/>
<evidence type="ECO:0000256" key="3">
    <source>
        <dbReference type="ARBA" id="ARBA00022729"/>
    </source>
</evidence>
<dbReference type="InterPro" id="IPR008966">
    <property type="entry name" value="Adhesion_dom_sf"/>
</dbReference>
<evidence type="ECO:0000313" key="7">
    <source>
        <dbReference type="EMBL" id="MBB4864073.1"/>
    </source>
</evidence>
<feature type="signal peptide" evidence="5">
    <location>
        <begin position="1"/>
        <end position="22"/>
    </location>
</feature>
<evidence type="ECO:0000256" key="5">
    <source>
        <dbReference type="SAM" id="SignalP"/>
    </source>
</evidence>
<evidence type="ECO:0000256" key="4">
    <source>
        <dbReference type="ARBA" id="ARBA00023263"/>
    </source>
</evidence>
<comment type="caution">
    <text evidence="7">The sequence shown here is derived from an EMBL/GenBank/DDBJ whole genome shotgun (WGS) entry which is preliminary data.</text>
</comment>
<dbReference type="Gene3D" id="2.60.40.3310">
    <property type="match status" value="1"/>
</dbReference>
<dbReference type="EMBL" id="JACHLI010000010">
    <property type="protein sequence ID" value="MBB4864073.1"/>
    <property type="molecule type" value="Genomic_DNA"/>
</dbReference>
<dbReference type="SUPFAM" id="SSF49401">
    <property type="entry name" value="Bacterial adhesins"/>
    <property type="match status" value="1"/>
</dbReference>
<dbReference type="Pfam" id="PF00419">
    <property type="entry name" value="Fimbrial"/>
    <property type="match status" value="1"/>
</dbReference>
<evidence type="ECO:0000256" key="1">
    <source>
        <dbReference type="ARBA" id="ARBA00004561"/>
    </source>
</evidence>
<dbReference type="InterPro" id="IPR000259">
    <property type="entry name" value="Adhesion_dom_fimbrial"/>
</dbReference>
<evidence type="ECO:0000313" key="8">
    <source>
        <dbReference type="Proteomes" id="UP000566995"/>
    </source>
</evidence>
<keyword evidence="3 5" id="KW-0732">Signal</keyword>
<protein>
    <submittedName>
        <fullName evidence="7">Type 1 fimbria pilin</fullName>
    </submittedName>
</protein>
<evidence type="ECO:0000259" key="6">
    <source>
        <dbReference type="Pfam" id="PF00419"/>
    </source>
</evidence>